<dbReference type="InterPro" id="IPR023137">
    <property type="entry name" value="BrxA_sf"/>
</dbReference>
<dbReference type="InterPro" id="IPR014948">
    <property type="entry name" value="BrxA"/>
</dbReference>
<accession>A0A9Q5QWC8</accession>
<dbReference type="Pfam" id="PF08849">
    <property type="entry name" value="BrxA"/>
    <property type="match status" value="1"/>
</dbReference>
<gene>
    <name evidence="1" type="ORF">CENA302_09770</name>
</gene>
<dbReference type="RefSeq" id="WP_071248139.1">
    <property type="nucleotide sequence ID" value="NZ_MTPU01000039.1"/>
</dbReference>
<dbReference type="Gene3D" id="1.10.3540.10">
    <property type="entry name" value="uncharacterized protein from magnetospirillum magneticum domain"/>
    <property type="match status" value="1"/>
</dbReference>
<protein>
    <recommendedName>
        <fullName evidence="3">DUF1819 domain-containing protein</fullName>
    </recommendedName>
</protein>
<dbReference type="AlphaFoldDB" id="A0A9Q5QWC8"/>
<evidence type="ECO:0000313" key="2">
    <source>
        <dbReference type="Proteomes" id="UP000190056"/>
    </source>
</evidence>
<dbReference type="EMBL" id="MTPU01000039">
    <property type="protein sequence ID" value="OPH09592.1"/>
    <property type="molecule type" value="Genomic_DNA"/>
</dbReference>
<reference evidence="1 2" key="1">
    <citation type="submission" date="2017-01" db="EMBL/GenBank/DDBJ databases">
        <authorList>
            <person name="Abreu V.A."/>
            <person name="Popin R.V."/>
            <person name="Rigonato J."/>
            <person name="Andreote A.P."/>
            <person name="Schaker P.C."/>
            <person name="Hoff-Risseti C."/>
            <person name="Alvarenga D.O."/>
            <person name="Varani A.M."/>
            <person name="Fiore M.F."/>
        </authorList>
    </citation>
    <scope>NUCLEOTIDE SEQUENCE [LARGE SCALE GENOMIC DNA]</scope>
    <source>
        <strain evidence="1 2">CENA302</strain>
    </source>
</reference>
<sequence>MCYSESTKRTIQTASHAGKYALSFTTGALLRQESVKLAELFLEHGDWNLVREVAVQNNILQTRTAKSSVRLFQEISSRLKSLNDDELTLLVEGTVQDQGHVLWLALCRRYKFIADFAVEVLREKLLSLQPELHYEDFEVFFNKKAEWHPELEAIKPITKVKARGMLFKMLREADLLSADNRIHPAMLSPLFLEAIDSQGHADVMFFPTLQSQ</sequence>
<dbReference type="Proteomes" id="UP000190056">
    <property type="component" value="Unassembled WGS sequence"/>
</dbReference>
<comment type="caution">
    <text evidence="1">The sequence shown here is derived from an EMBL/GenBank/DDBJ whole genome shotgun (WGS) entry which is preliminary data.</text>
</comment>
<name>A0A9Q5QWC8_9CYAN</name>
<evidence type="ECO:0008006" key="3">
    <source>
        <dbReference type="Google" id="ProtNLM"/>
    </source>
</evidence>
<proteinExistence type="predicted"/>
<evidence type="ECO:0000313" key="1">
    <source>
        <dbReference type="EMBL" id="OPH09592.1"/>
    </source>
</evidence>
<organism evidence="1 2">
    <name type="scientific">Cylindrospermopsis raciborskii CENA302</name>
    <dbReference type="NCBI Taxonomy" id="1170768"/>
    <lineage>
        <taxon>Bacteria</taxon>
        <taxon>Bacillati</taxon>
        <taxon>Cyanobacteriota</taxon>
        <taxon>Cyanophyceae</taxon>
        <taxon>Nostocales</taxon>
        <taxon>Aphanizomenonaceae</taxon>
        <taxon>Cylindrospermopsis</taxon>
    </lineage>
</organism>